<reference evidence="2 3" key="1">
    <citation type="submission" date="2016-11" db="EMBL/GenBank/DDBJ databases">
        <authorList>
            <person name="Jaros S."/>
            <person name="Januszkiewicz K."/>
            <person name="Wedrychowicz H."/>
        </authorList>
    </citation>
    <scope>NUCLEOTIDE SEQUENCE [LARGE SCALE GENOMIC DNA]</scope>
    <source>
        <strain evidence="2 3">DSM 27063</strain>
    </source>
</reference>
<dbReference type="RefSeq" id="WP_073174027.1">
    <property type="nucleotide sequence ID" value="NZ_FQZE01000059.1"/>
</dbReference>
<dbReference type="EMBL" id="FQZE01000059">
    <property type="protein sequence ID" value="SHK06478.1"/>
    <property type="molecule type" value="Genomic_DNA"/>
</dbReference>
<evidence type="ECO:0008006" key="4">
    <source>
        <dbReference type="Google" id="ProtNLM"/>
    </source>
</evidence>
<dbReference type="STRING" id="1168035.SAMN05444280_1593"/>
<feature type="chain" id="PRO_5012951894" description="Sugar lactone lactonase YvrE" evidence="1">
    <location>
        <begin position="22"/>
        <end position="277"/>
    </location>
</feature>
<sequence>MKTNLLGLIMVLFLFAGQASAQKLEKVWETSEEMKTPESVLYHEDKDVIYVANINDNPSEKDGNGFITILNPDGSVKEYKWVENLSAPKGMAVYDGKLYVADIDQLVEIDIEQGVILKKYDAPNAVFLNDVAACMNGMIFVTDTRTAKIHVLHNGNFSVWLEGEPFESPNGLFTEGGKLYVGDNNVYEVDVKTKKVKQIIADTGGVDGLEKNNEGEFVFSNWPGRIFVHKNGENIKLHDSTAQEINTADIDFALKYNWVLVPTFFDNRVVAYKIIEQ</sequence>
<name>A0A1M6PEU3_9BACT</name>
<dbReference type="AlphaFoldDB" id="A0A1M6PEU3"/>
<dbReference type="Proteomes" id="UP000184050">
    <property type="component" value="Unassembled WGS sequence"/>
</dbReference>
<evidence type="ECO:0000313" key="2">
    <source>
        <dbReference type="EMBL" id="SHK06478.1"/>
    </source>
</evidence>
<evidence type="ECO:0000256" key="1">
    <source>
        <dbReference type="SAM" id="SignalP"/>
    </source>
</evidence>
<proteinExistence type="predicted"/>
<dbReference type="InterPro" id="IPR011042">
    <property type="entry name" value="6-blade_b-propeller_TolB-like"/>
</dbReference>
<evidence type="ECO:0000313" key="3">
    <source>
        <dbReference type="Proteomes" id="UP000184050"/>
    </source>
</evidence>
<dbReference type="OrthoDB" id="7675395at2"/>
<protein>
    <recommendedName>
        <fullName evidence="4">Sugar lactone lactonase YvrE</fullName>
    </recommendedName>
</protein>
<dbReference type="Gene3D" id="2.120.10.30">
    <property type="entry name" value="TolB, C-terminal domain"/>
    <property type="match status" value="1"/>
</dbReference>
<keyword evidence="1" id="KW-0732">Signal</keyword>
<dbReference type="SUPFAM" id="SSF101898">
    <property type="entry name" value="NHL repeat"/>
    <property type="match status" value="1"/>
</dbReference>
<keyword evidence="3" id="KW-1185">Reference proteome</keyword>
<organism evidence="2 3">
    <name type="scientific">Tangfeifania diversioriginum</name>
    <dbReference type="NCBI Taxonomy" id="1168035"/>
    <lineage>
        <taxon>Bacteria</taxon>
        <taxon>Pseudomonadati</taxon>
        <taxon>Bacteroidota</taxon>
        <taxon>Bacteroidia</taxon>
        <taxon>Marinilabiliales</taxon>
        <taxon>Prolixibacteraceae</taxon>
        <taxon>Tangfeifania</taxon>
    </lineage>
</organism>
<feature type="signal peptide" evidence="1">
    <location>
        <begin position="1"/>
        <end position="21"/>
    </location>
</feature>
<gene>
    <name evidence="2" type="ORF">SAMN05444280_1593</name>
</gene>
<accession>A0A1M6PEU3</accession>